<proteinExistence type="predicted"/>
<organism evidence="1 2">
    <name type="scientific">Vigna angularis var. angularis</name>
    <dbReference type="NCBI Taxonomy" id="157739"/>
    <lineage>
        <taxon>Eukaryota</taxon>
        <taxon>Viridiplantae</taxon>
        <taxon>Streptophyta</taxon>
        <taxon>Embryophyta</taxon>
        <taxon>Tracheophyta</taxon>
        <taxon>Spermatophyta</taxon>
        <taxon>Magnoliopsida</taxon>
        <taxon>eudicotyledons</taxon>
        <taxon>Gunneridae</taxon>
        <taxon>Pentapetalae</taxon>
        <taxon>rosids</taxon>
        <taxon>fabids</taxon>
        <taxon>Fabales</taxon>
        <taxon>Fabaceae</taxon>
        <taxon>Papilionoideae</taxon>
        <taxon>50 kb inversion clade</taxon>
        <taxon>NPAAA clade</taxon>
        <taxon>indigoferoid/millettioid clade</taxon>
        <taxon>Phaseoleae</taxon>
        <taxon>Vigna</taxon>
    </lineage>
</organism>
<accession>A0A0S3T8C4</accession>
<protein>
    <submittedName>
        <fullName evidence="1">Uncharacterized protein</fullName>
    </submittedName>
</protein>
<dbReference type="Proteomes" id="UP000291084">
    <property type="component" value="Chromosome 11"/>
</dbReference>
<reference evidence="1 2" key="1">
    <citation type="journal article" date="2015" name="Sci. Rep.">
        <title>The power of single molecule real-time sequencing technology in the de novo assembly of a eukaryotic genome.</title>
        <authorList>
            <person name="Sakai H."/>
            <person name="Naito K."/>
            <person name="Ogiso-Tanaka E."/>
            <person name="Takahashi Y."/>
            <person name="Iseki K."/>
            <person name="Muto C."/>
            <person name="Satou K."/>
            <person name="Teruya K."/>
            <person name="Shiroma A."/>
            <person name="Shimoji M."/>
            <person name="Hirano T."/>
            <person name="Itoh T."/>
            <person name="Kaga A."/>
            <person name="Tomooka N."/>
        </authorList>
    </citation>
    <scope>NUCLEOTIDE SEQUENCE [LARGE SCALE GENOMIC DNA]</scope>
    <source>
        <strain evidence="2">cv. Shumari</strain>
    </source>
</reference>
<evidence type="ECO:0000313" key="1">
    <source>
        <dbReference type="EMBL" id="BAU01188.1"/>
    </source>
</evidence>
<dbReference type="EMBL" id="AP015044">
    <property type="protein sequence ID" value="BAU01188.1"/>
    <property type="molecule type" value="Genomic_DNA"/>
</dbReference>
<dbReference type="AlphaFoldDB" id="A0A0S3T8C4"/>
<sequence length="110" mass="12339">MRQLINRESGPQARYVLLTFNSYSQILNSDNHSLNIQPRVEALQITRLTWASEHLLQVPPPPVQGDNRTASKVQSSSKCNSSFGKHIESQSTLGTPLCIFFSKISSRLKL</sequence>
<name>A0A0S3T8C4_PHAAN</name>
<keyword evidence="2" id="KW-1185">Reference proteome</keyword>
<evidence type="ECO:0000313" key="2">
    <source>
        <dbReference type="Proteomes" id="UP000291084"/>
    </source>
</evidence>
<gene>
    <name evidence="1" type="primary">Vigan.11G036900</name>
    <name evidence="1" type="ORF">VIGAN_11036900</name>
</gene>